<organism evidence="3 4">
    <name type="scientific">Plectosphaerella cucumerina</name>
    <dbReference type="NCBI Taxonomy" id="40658"/>
    <lineage>
        <taxon>Eukaryota</taxon>
        <taxon>Fungi</taxon>
        <taxon>Dikarya</taxon>
        <taxon>Ascomycota</taxon>
        <taxon>Pezizomycotina</taxon>
        <taxon>Sordariomycetes</taxon>
        <taxon>Hypocreomycetidae</taxon>
        <taxon>Glomerellales</taxon>
        <taxon>Plectosphaerellaceae</taxon>
        <taxon>Plectosphaerella</taxon>
    </lineage>
</organism>
<dbReference type="EMBL" id="JAGPXD010000005">
    <property type="protein sequence ID" value="KAH7354001.1"/>
    <property type="molecule type" value="Genomic_DNA"/>
</dbReference>
<feature type="region of interest" description="Disordered" evidence="1">
    <location>
        <begin position="540"/>
        <end position="641"/>
    </location>
</feature>
<evidence type="ECO:0000313" key="4">
    <source>
        <dbReference type="Proteomes" id="UP000813385"/>
    </source>
</evidence>
<evidence type="ECO:0000313" key="3">
    <source>
        <dbReference type="EMBL" id="KAH7354001.1"/>
    </source>
</evidence>
<feature type="compositionally biased region" description="Basic and acidic residues" evidence="1">
    <location>
        <begin position="614"/>
        <end position="641"/>
    </location>
</feature>
<accession>A0A8K0TEK3</accession>
<dbReference type="Pfam" id="PF26082">
    <property type="entry name" value="zf-C2H2_AcuF"/>
    <property type="match status" value="1"/>
</dbReference>
<feature type="domain" description="Oxidoreductase acuF-like C2H2 type zinc-finger" evidence="2">
    <location>
        <begin position="309"/>
        <end position="337"/>
    </location>
</feature>
<evidence type="ECO:0000256" key="1">
    <source>
        <dbReference type="SAM" id="MobiDB-lite"/>
    </source>
</evidence>
<proteinExistence type="predicted"/>
<protein>
    <recommendedName>
        <fullName evidence="2">Oxidoreductase acuF-like C2H2 type zinc-finger domain-containing protein</fullName>
    </recommendedName>
</protein>
<feature type="compositionally biased region" description="Low complexity" evidence="1">
    <location>
        <begin position="487"/>
        <end position="497"/>
    </location>
</feature>
<dbReference type="PANTHER" id="PTHR35391:SF7">
    <property type="entry name" value="C2H2-TYPE DOMAIN-CONTAINING PROTEIN"/>
    <property type="match status" value="1"/>
</dbReference>
<keyword evidence="4" id="KW-1185">Reference proteome</keyword>
<feature type="compositionally biased region" description="Basic and acidic residues" evidence="1">
    <location>
        <begin position="591"/>
        <end position="607"/>
    </location>
</feature>
<dbReference type="AlphaFoldDB" id="A0A8K0TEK3"/>
<evidence type="ECO:0000259" key="2">
    <source>
        <dbReference type="Pfam" id="PF26082"/>
    </source>
</evidence>
<feature type="compositionally biased region" description="Polar residues" evidence="1">
    <location>
        <begin position="553"/>
        <end position="564"/>
    </location>
</feature>
<gene>
    <name evidence="3" type="ORF">B0T11DRAFT_122638</name>
</gene>
<dbReference type="InterPro" id="IPR058925">
    <property type="entry name" value="zf-C2H2_AcuF"/>
</dbReference>
<feature type="region of interest" description="Disordered" evidence="1">
    <location>
        <begin position="482"/>
        <end position="506"/>
    </location>
</feature>
<name>A0A8K0TEK3_9PEZI</name>
<dbReference type="OrthoDB" id="6133115at2759"/>
<sequence length="641" mass="71436">MDLTTPSSSPTISKRCSEVKNSLEGLLAAVGKEPRDGFSITKDDIGDQLDRFLLWAGNLGALRNPKSKLSLDQRLSSAPEVREQILRQFADIEEAVDDLRAILSRERPNRQIASTPSSLSGSDDDDLERPDDELDGGDEAHMTLEVISQSNKTLFRIAVIVRKSGTRDRFSKALQMSTTSFSVVHDIDYVRHRHPKLLQKGRSESVVERLGSAISKRRQFIAYCRDHNARLAANEELRAYAATELISSKATTFQPLNRDMASLGLGNAVEFDENDDEVDDAMSTMTASTATDALSILKLPRLADLSPNDEPFKCPICSTLTSFKSEKSWRLHAFSDLKAYVCTVDDKVCDDLLFGDRNSWFKHELECHRAHYICVLCDSNPLASAARLRAHIRDTHTFVTSDQVPKLEEAGRRVPNSFTADECPFCDEWVETLTTKHAAITHLNSDEERPRVVNVTASRFKRHVAMHQEQMAIFAMPRAVGEDDRSGLGSVSGSLSSRAADLSEADDELQFEDVLQEESYEGSAAEDPEQIEMGMPARREQQAGVPPGFGKQGPQSLASPSSGNRIVEHVGDVEYDSDEYVDYIEADFEHDDSRPDSSVEGHDRDHGPPAQLDELQRDSDERSRSLHDSDGHTHDMKEKDK</sequence>
<feature type="region of interest" description="Disordered" evidence="1">
    <location>
        <begin position="107"/>
        <end position="138"/>
    </location>
</feature>
<dbReference type="Proteomes" id="UP000813385">
    <property type="component" value="Unassembled WGS sequence"/>
</dbReference>
<feature type="compositionally biased region" description="Acidic residues" evidence="1">
    <location>
        <begin position="573"/>
        <end position="590"/>
    </location>
</feature>
<reference evidence="3" key="1">
    <citation type="journal article" date="2021" name="Nat. Commun.">
        <title>Genetic determinants of endophytism in the Arabidopsis root mycobiome.</title>
        <authorList>
            <person name="Mesny F."/>
            <person name="Miyauchi S."/>
            <person name="Thiergart T."/>
            <person name="Pickel B."/>
            <person name="Atanasova L."/>
            <person name="Karlsson M."/>
            <person name="Huettel B."/>
            <person name="Barry K.W."/>
            <person name="Haridas S."/>
            <person name="Chen C."/>
            <person name="Bauer D."/>
            <person name="Andreopoulos W."/>
            <person name="Pangilinan J."/>
            <person name="LaButti K."/>
            <person name="Riley R."/>
            <person name="Lipzen A."/>
            <person name="Clum A."/>
            <person name="Drula E."/>
            <person name="Henrissat B."/>
            <person name="Kohler A."/>
            <person name="Grigoriev I.V."/>
            <person name="Martin F.M."/>
            <person name="Hacquard S."/>
        </authorList>
    </citation>
    <scope>NUCLEOTIDE SEQUENCE</scope>
    <source>
        <strain evidence="3">MPI-CAGE-AT-0016</strain>
    </source>
</reference>
<feature type="compositionally biased region" description="Acidic residues" evidence="1">
    <location>
        <begin position="122"/>
        <end position="137"/>
    </location>
</feature>
<comment type="caution">
    <text evidence="3">The sequence shown here is derived from an EMBL/GenBank/DDBJ whole genome shotgun (WGS) entry which is preliminary data.</text>
</comment>
<dbReference type="PANTHER" id="PTHR35391">
    <property type="entry name" value="C2H2-TYPE DOMAIN-CONTAINING PROTEIN-RELATED"/>
    <property type="match status" value="1"/>
</dbReference>